<dbReference type="eggNOG" id="KOG3079">
    <property type="taxonomic scope" value="Eukaryota"/>
</dbReference>
<comment type="similarity">
    <text evidence="9">Belongs to the adenylate kinase family.</text>
</comment>
<dbReference type="Gene3D" id="3.40.50.300">
    <property type="entry name" value="P-loop containing nucleotide triphosphate hydrolases"/>
    <property type="match status" value="1"/>
</dbReference>
<dbReference type="Pfam" id="PF00406">
    <property type="entry name" value="ADK"/>
    <property type="match status" value="1"/>
</dbReference>
<reference evidence="11" key="1">
    <citation type="journal article" date="2006" name="PLoS Biol.">
        <title>Macronuclear genome sequence of the ciliate Tetrahymena thermophila, a model eukaryote.</title>
        <authorList>
            <person name="Eisen J.A."/>
            <person name="Coyne R.S."/>
            <person name="Wu M."/>
            <person name="Wu D."/>
            <person name="Thiagarajan M."/>
            <person name="Wortman J.R."/>
            <person name="Badger J.H."/>
            <person name="Ren Q."/>
            <person name="Amedeo P."/>
            <person name="Jones K.M."/>
            <person name="Tallon L.J."/>
            <person name="Delcher A.L."/>
            <person name="Salzberg S.L."/>
            <person name="Silva J.C."/>
            <person name="Haas B.J."/>
            <person name="Majoros W.H."/>
            <person name="Farzad M."/>
            <person name="Carlton J.M."/>
            <person name="Smith R.K. Jr."/>
            <person name="Garg J."/>
            <person name="Pearlman R.E."/>
            <person name="Karrer K.M."/>
            <person name="Sun L."/>
            <person name="Manning G."/>
            <person name="Elde N.C."/>
            <person name="Turkewitz A.P."/>
            <person name="Asai D.J."/>
            <person name="Wilkes D.E."/>
            <person name="Wang Y."/>
            <person name="Cai H."/>
            <person name="Collins K."/>
            <person name="Stewart B.A."/>
            <person name="Lee S.R."/>
            <person name="Wilamowska K."/>
            <person name="Weinberg Z."/>
            <person name="Ruzzo W.L."/>
            <person name="Wloga D."/>
            <person name="Gaertig J."/>
            <person name="Frankel J."/>
            <person name="Tsao C.-C."/>
            <person name="Gorovsky M.A."/>
            <person name="Keeling P.J."/>
            <person name="Waller R.F."/>
            <person name="Patron N.J."/>
            <person name="Cherry J.M."/>
            <person name="Stover N.A."/>
            <person name="Krieger C.J."/>
            <person name="del Toro C."/>
            <person name="Ryder H.F."/>
            <person name="Williamson S.C."/>
            <person name="Barbeau R.A."/>
            <person name="Hamilton E.P."/>
            <person name="Orias E."/>
        </authorList>
    </citation>
    <scope>NUCLEOTIDE SEQUENCE [LARGE SCALE GENOMIC DNA]</scope>
    <source>
        <strain evidence="11">SB210</strain>
    </source>
</reference>
<dbReference type="GO" id="GO:0006221">
    <property type="term" value="P:pyrimidine nucleotide biosynthetic process"/>
    <property type="evidence" value="ECO:0007669"/>
    <property type="project" value="UniProtKB-KW"/>
</dbReference>
<dbReference type="InterPro" id="IPR033690">
    <property type="entry name" value="Adenylat_kinase_CS"/>
</dbReference>
<dbReference type="GO" id="GO:0006207">
    <property type="term" value="P:'de novo' pyrimidine nucleobase biosynthetic process"/>
    <property type="evidence" value="ECO:0007669"/>
    <property type="project" value="InterPro"/>
</dbReference>
<evidence type="ECO:0000313" key="10">
    <source>
        <dbReference type="EMBL" id="EAR88180.1"/>
    </source>
</evidence>
<dbReference type="SUPFAM" id="SSF52540">
    <property type="entry name" value="P-loop containing nucleoside triphosphate hydrolases"/>
    <property type="match status" value="1"/>
</dbReference>
<evidence type="ECO:0000256" key="7">
    <source>
        <dbReference type="ARBA" id="ARBA00023242"/>
    </source>
</evidence>
<evidence type="ECO:0000256" key="4">
    <source>
        <dbReference type="ARBA" id="ARBA00022777"/>
    </source>
</evidence>
<dbReference type="GO" id="GO:0019205">
    <property type="term" value="F:nucleobase-containing compound kinase activity"/>
    <property type="evidence" value="ECO:0007669"/>
    <property type="project" value="InterPro"/>
</dbReference>
<dbReference type="OrthoDB" id="442176at2759"/>
<dbReference type="KEGG" id="tet:TTHERM_00016460"/>
<dbReference type="FunCoup" id="Q22RE2">
    <property type="interactions" value="366"/>
</dbReference>
<dbReference type="AlphaFoldDB" id="Q22RE2"/>
<gene>
    <name evidence="10" type="ORF">TTHERM_00016460</name>
</gene>
<dbReference type="Proteomes" id="UP000009168">
    <property type="component" value="Unassembled WGS sequence"/>
</dbReference>
<keyword evidence="6" id="KW-0665">Pyrimidine biosynthesis</keyword>
<dbReference type="EMBL" id="GG662845">
    <property type="protein sequence ID" value="EAR88180.1"/>
    <property type="molecule type" value="Genomic_DNA"/>
</dbReference>
<dbReference type="PRINTS" id="PR00094">
    <property type="entry name" value="ADENYLTKNASE"/>
</dbReference>
<keyword evidence="2 9" id="KW-0808">Transferase</keyword>
<dbReference type="STRING" id="312017.Q22RE2"/>
<dbReference type="NCBIfam" id="TIGR01359">
    <property type="entry name" value="UMP_CMP_kin_fam"/>
    <property type="match status" value="1"/>
</dbReference>
<evidence type="ECO:0000256" key="5">
    <source>
        <dbReference type="ARBA" id="ARBA00022840"/>
    </source>
</evidence>
<dbReference type="InterPro" id="IPR006266">
    <property type="entry name" value="UMP_CMP_kinase"/>
</dbReference>
<dbReference type="GO" id="GO:0005524">
    <property type="term" value="F:ATP binding"/>
    <property type="evidence" value="ECO:0007669"/>
    <property type="project" value="UniProtKB-KW"/>
</dbReference>
<dbReference type="HAMAP" id="MF_00235">
    <property type="entry name" value="Adenylate_kinase_Adk"/>
    <property type="match status" value="1"/>
</dbReference>
<evidence type="ECO:0000256" key="3">
    <source>
        <dbReference type="ARBA" id="ARBA00022741"/>
    </source>
</evidence>
<name>Q22RE2_TETTS</name>
<dbReference type="HOGENOM" id="CLU_032354_0_2_1"/>
<dbReference type="InterPro" id="IPR027417">
    <property type="entry name" value="P-loop_NTPase"/>
</dbReference>
<dbReference type="GO" id="GO:0009123">
    <property type="term" value="P:nucleoside monophosphate metabolic process"/>
    <property type="evidence" value="ECO:0007669"/>
    <property type="project" value="UniProtKB-ARBA"/>
</dbReference>
<dbReference type="GeneID" id="7826875"/>
<organism evidence="10 11">
    <name type="scientific">Tetrahymena thermophila (strain SB210)</name>
    <dbReference type="NCBI Taxonomy" id="312017"/>
    <lineage>
        <taxon>Eukaryota</taxon>
        <taxon>Sar</taxon>
        <taxon>Alveolata</taxon>
        <taxon>Ciliophora</taxon>
        <taxon>Intramacronucleata</taxon>
        <taxon>Oligohymenophorea</taxon>
        <taxon>Hymenostomatida</taxon>
        <taxon>Tetrahymenina</taxon>
        <taxon>Tetrahymenidae</taxon>
        <taxon>Tetrahymena</taxon>
    </lineage>
</organism>
<keyword evidence="7" id="KW-0539">Nucleus</keyword>
<evidence type="ECO:0000256" key="2">
    <source>
        <dbReference type="ARBA" id="ARBA00022679"/>
    </source>
</evidence>
<evidence type="ECO:0000313" key="11">
    <source>
        <dbReference type="Proteomes" id="UP000009168"/>
    </source>
</evidence>
<evidence type="ECO:0000256" key="6">
    <source>
        <dbReference type="ARBA" id="ARBA00022975"/>
    </source>
</evidence>
<dbReference type="GO" id="GO:0016776">
    <property type="term" value="F:phosphotransferase activity, phosphate group as acceptor"/>
    <property type="evidence" value="ECO:0007669"/>
    <property type="project" value="InterPro"/>
</dbReference>
<keyword evidence="3" id="KW-0547">Nucleotide-binding</keyword>
<sequence length="194" mass="22480">MRPQIIHILGGPGCGKGTQCVRLATKYNFKHLSAGDLLRQEQSREGSQYSKLISDIIKEGKIVPDFITCNLLVDSILNEQKTNKFLIDGYPRNEENLKGWLSATKEKQLDIQALIFFECSKEIMWERIKKRAQISNREDDNLNSFTKRLDTFYNHTMKVKDYFESQDKCITINAEDTPENIFATIETRLQLLLK</sequence>
<dbReference type="CDD" id="cd01428">
    <property type="entry name" value="ADK"/>
    <property type="match status" value="1"/>
</dbReference>
<protein>
    <submittedName>
        <fullName evidence="10">Adenylate kinase family protein</fullName>
    </submittedName>
</protein>
<proteinExistence type="inferred from homology"/>
<comment type="catalytic activity">
    <reaction evidence="8">
        <text>UMP + ATP = UDP + ADP</text>
        <dbReference type="Rhea" id="RHEA:24400"/>
        <dbReference type="ChEBI" id="CHEBI:30616"/>
        <dbReference type="ChEBI" id="CHEBI:57865"/>
        <dbReference type="ChEBI" id="CHEBI:58223"/>
        <dbReference type="ChEBI" id="CHEBI:456216"/>
        <dbReference type="EC" id="2.7.4.14"/>
    </reaction>
</comment>
<keyword evidence="4 9" id="KW-0418">Kinase</keyword>
<dbReference type="PANTHER" id="PTHR23359">
    <property type="entry name" value="NUCLEOTIDE KINASE"/>
    <property type="match status" value="1"/>
</dbReference>
<dbReference type="InterPro" id="IPR000850">
    <property type="entry name" value="Adenylat/UMP-CMP_kin"/>
</dbReference>
<evidence type="ECO:0000256" key="9">
    <source>
        <dbReference type="RuleBase" id="RU003330"/>
    </source>
</evidence>
<keyword evidence="11" id="KW-1185">Reference proteome</keyword>
<keyword evidence="1" id="KW-0963">Cytoplasm</keyword>
<evidence type="ECO:0000256" key="8">
    <source>
        <dbReference type="ARBA" id="ARBA00048116"/>
    </source>
</evidence>
<dbReference type="OMA" id="EIMWERI"/>
<keyword evidence="5" id="KW-0067">ATP-binding</keyword>
<dbReference type="PROSITE" id="PS00113">
    <property type="entry name" value="ADENYLATE_KINASE"/>
    <property type="match status" value="1"/>
</dbReference>
<evidence type="ECO:0000256" key="1">
    <source>
        <dbReference type="ARBA" id="ARBA00022490"/>
    </source>
</evidence>
<dbReference type="InParanoid" id="Q22RE2"/>
<dbReference type="RefSeq" id="XP_001008425.1">
    <property type="nucleotide sequence ID" value="XM_001008425.3"/>
</dbReference>
<accession>Q22RE2</accession>